<feature type="chain" id="PRO_5003227289" evidence="5">
    <location>
        <begin position="22"/>
        <end position="338"/>
    </location>
</feature>
<protein>
    <submittedName>
        <fullName evidence="6">Putative outer membrane protein</fullName>
    </submittedName>
</protein>
<dbReference type="OrthoDB" id="784582at2"/>
<dbReference type="PANTHER" id="PTHR34501">
    <property type="entry name" value="PROTEIN YDDL-RELATED"/>
    <property type="match status" value="1"/>
</dbReference>
<dbReference type="PANTHER" id="PTHR34501:SF2">
    <property type="entry name" value="OUTER MEMBRANE PORIN F-RELATED"/>
    <property type="match status" value="1"/>
</dbReference>
<evidence type="ECO:0000256" key="3">
    <source>
        <dbReference type="ARBA" id="ARBA00022729"/>
    </source>
</evidence>
<dbReference type="GO" id="GO:0015288">
    <property type="term" value="F:porin activity"/>
    <property type="evidence" value="ECO:0007669"/>
    <property type="project" value="InterPro"/>
</dbReference>
<dbReference type="AlphaFoldDB" id="E8LRL2"/>
<dbReference type="Proteomes" id="UP000004371">
    <property type="component" value="Unassembled WGS sequence"/>
</dbReference>
<evidence type="ECO:0000313" key="6">
    <source>
        <dbReference type="EMBL" id="EGA66615.1"/>
    </source>
</evidence>
<keyword evidence="3 5" id="KW-0732">Signal</keyword>
<dbReference type="eggNOG" id="COG3203">
    <property type="taxonomic scope" value="Bacteria"/>
</dbReference>
<dbReference type="GO" id="GO:0009279">
    <property type="term" value="C:cell outer membrane"/>
    <property type="evidence" value="ECO:0007669"/>
    <property type="project" value="UniProtKB-SubCell"/>
</dbReference>
<sequence>MNTKLLAAAIVAAASGTNAFAAEIYNSEGSTISIGGYVDVGIGEYDKGTSTRAANQDVDVNQVSPRINISGTQDLGNGVVVDAKGEWALNYLDGGENTFSTRLGYLGITHEQAGRAVVGTQWAPYYDIAGVADLPIAFANDYLYENHNLLGTGRAERMVSYRKSLMFGEDGGMDFGLGWQGEETESNADARVQVALKANFMGIGLGYTYSGGDLEISSVKRDANSHMFALNYGRYGNGLYVAGVYGMNEYFYDDLEETVQLEGLLAFGMENGLNLSVNYEAVENDKTNFTLYSQTAIQAEYSITPKLMTFAGYEIDLGDDDPATKDDDKWIIGARYFL</sequence>
<dbReference type="EMBL" id="AEVS01000035">
    <property type="protein sequence ID" value="EGA66615.1"/>
    <property type="molecule type" value="Genomic_DNA"/>
</dbReference>
<dbReference type="STRING" id="945543.VIBR0546_03420"/>
<evidence type="ECO:0000256" key="4">
    <source>
        <dbReference type="ARBA" id="ARBA00023136"/>
    </source>
</evidence>
<dbReference type="Gene3D" id="2.40.160.10">
    <property type="entry name" value="Porin"/>
    <property type="match status" value="1"/>
</dbReference>
<dbReference type="InterPro" id="IPR001702">
    <property type="entry name" value="Porin_Gram-ve"/>
</dbReference>
<dbReference type="SUPFAM" id="SSF56935">
    <property type="entry name" value="Porins"/>
    <property type="match status" value="1"/>
</dbReference>
<dbReference type="InterPro" id="IPR023614">
    <property type="entry name" value="Porin_dom_sf"/>
</dbReference>
<name>E8LRL2_9VIBR</name>
<comment type="caution">
    <text evidence="6">The sequence shown here is derived from an EMBL/GenBank/DDBJ whole genome shotgun (WGS) entry which is preliminary data.</text>
</comment>
<comment type="subcellular location">
    <subcellularLocation>
        <location evidence="1">Cell outer membrane</location>
        <topology evidence="1">Multi-pass membrane protein</topology>
    </subcellularLocation>
</comment>
<organism evidence="6 7">
    <name type="scientific">Vibrio brasiliensis LMG 20546</name>
    <dbReference type="NCBI Taxonomy" id="945543"/>
    <lineage>
        <taxon>Bacteria</taxon>
        <taxon>Pseudomonadati</taxon>
        <taxon>Pseudomonadota</taxon>
        <taxon>Gammaproteobacteria</taxon>
        <taxon>Vibrionales</taxon>
        <taxon>Vibrionaceae</taxon>
        <taxon>Vibrio</taxon>
        <taxon>Vibrio oreintalis group</taxon>
    </lineage>
</organism>
<evidence type="ECO:0000313" key="7">
    <source>
        <dbReference type="Proteomes" id="UP000004371"/>
    </source>
</evidence>
<gene>
    <name evidence="6" type="ORF">VIBR0546_03420</name>
</gene>
<accession>E8LRL2</accession>
<keyword evidence="7" id="KW-1185">Reference proteome</keyword>
<reference evidence="6 7" key="1">
    <citation type="journal article" date="2012" name="Int. J. Syst. Evol. Microbiol.">
        <title>Vibrio caribbeanicus sp. nov., isolated from the marine sponge Scleritoderma cyanea.</title>
        <authorList>
            <person name="Hoffmann M."/>
            <person name="Monday S.R."/>
            <person name="Allard M.W."/>
            <person name="Strain E.A."/>
            <person name="Whittaker P."/>
            <person name="Naum M."/>
            <person name="McCarthy P.J."/>
            <person name="Lopez J.V."/>
            <person name="Fischer M."/>
            <person name="Brown E.W."/>
        </authorList>
    </citation>
    <scope>NUCLEOTIDE SEQUENCE [LARGE SCALE GENOMIC DNA]</scope>
    <source>
        <strain evidence="6 7">LMG 20546</strain>
    </source>
</reference>
<dbReference type="InterPro" id="IPR001897">
    <property type="entry name" value="Porin_gammaproteobac"/>
</dbReference>
<dbReference type="RefSeq" id="WP_006878441.1">
    <property type="nucleotide sequence ID" value="NZ_AEVS01000035.1"/>
</dbReference>
<comment type="similarity">
    <text evidence="2">Belongs to the Gram-negative porin family.</text>
</comment>
<proteinExistence type="inferred from homology"/>
<evidence type="ECO:0000256" key="5">
    <source>
        <dbReference type="SAM" id="SignalP"/>
    </source>
</evidence>
<dbReference type="PRINTS" id="PR00183">
    <property type="entry name" value="ECOLIPORIN"/>
</dbReference>
<dbReference type="Pfam" id="PF00267">
    <property type="entry name" value="Porin_1"/>
    <property type="match status" value="1"/>
</dbReference>
<dbReference type="CDD" id="cd00342">
    <property type="entry name" value="gram_neg_porins"/>
    <property type="match status" value="1"/>
</dbReference>
<dbReference type="InterPro" id="IPR050298">
    <property type="entry name" value="Gram-neg_bact_OMP"/>
</dbReference>
<dbReference type="GO" id="GO:0034220">
    <property type="term" value="P:monoatomic ion transmembrane transport"/>
    <property type="evidence" value="ECO:0007669"/>
    <property type="project" value="InterPro"/>
</dbReference>
<feature type="signal peptide" evidence="5">
    <location>
        <begin position="1"/>
        <end position="21"/>
    </location>
</feature>
<dbReference type="InterPro" id="IPR033900">
    <property type="entry name" value="Gram_neg_porin_domain"/>
</dbReference>
<keyword evidence="4" id="KW-0472">Membrane</keyword>
<evidence type="ECO:0000256" key="2">
    <source>
        <dbReference type="ARBA" id="ARBA00007539"/>
    </source>
</evidence>
<evidence type="ECO:0000256" key="1">
    <source>
        <dbReference type="ARBA" id="ARBA00004571"/>
    </source>
</evidence>